<proteinExistence type="predicted"/>
<comment type="caution">
    <text evidence="3">The sequence shown here is derived from an EMBL/GenBank/DDBJ whole genome shotgun (WGS) entry which is preliminary data.</text>
</comment>
<dbReference type="InterPro" id="IPR037108">
    <property type="entry name" value="TM1727-like_C_sf"/>
</dbReference>
<sequence>MKIVILGAGNIATLFAKRLFEKNHTILQIVGKTETNAALLAKQVNATYTTNIEWINNNADIYLFATPDNVIVEVASNPIFKNKFLIHTSGSIDAMALKPFTMHFGVIWPVQSLSVSVKSIPPFPIVITASDNKVASVLEMLAADITTDQVITLADEQKKKLHLAAVMASNFTNYLYQVAYNLCQEHQLPFSLLVPLIHYTAANVTNDNAPINKQTGPAFRNDTNTLQTHETILQQNQDYLQLYKLLSQLIIAEKQKNKSLSGKP</sequence>
<dbReference type="OrthoDB" id="9810755at2"/>
<dbReference type="PANTHER" id="PTHR40459">
    <property type="entry name" value="CONSERVED HYPOTHETICAL ALANINE AND LEUCINE RICH PROTEIN"/>
    <property type="match status" value="1"/>
</dbReference>
<evidence type="ECO:0000313" key="4">
    <source>
        <dbReference type="Proteomes" id="UP000249720"/>
    </source>
</evidence>
<dbReference type="Proteomes" id="UP000249720">
    <property type="component" value="Unassembled WGS sequence"/>
</dbReference>
<dbReference type="Gene3D" id="1.10.1040.20">
    <property type="entry name" value="ProC-like, C-terminal domain"/>
    <property type="match status" value="1"/>
</dbReference>
<name>A0A2W7SRD2_9BACT</name>
<dbReference type="SUPFAM" id="SSF48179">
    <property type="entry name" value="6-phosphogluconate dehydrogenase C-terminal domain-like"/>
    <property type="match status" value="1"/>
</dbReference>
<gene>
    <name evidence="3" type="ORF">LX80_00073</name>
</gene>
<protein>
    <submittedName>
        <fullName evidence="3">Coenzyme F420-dependent NADP oxidoreductase-like protein</fullName>
    </submittedName>
</protein>
<dbReference type="InterPro" id="IPR028939">
    <property type="entry name" value="P5C_Rdtase_cat_N"/>
</dbReference>
<dbReference type="EMBL" id="QKZV01000001">
    <property type="protein sequence ID" value="PZX65585.1"/>
    <property type="molecule type" value="Genomic_DNA"/>
</dbReference>
<dbReference type="InterPro" id="IPR008927">
    <property type="entry name" value="6-PGluconate_DH-like_C_sf"/>
</dbReference>
<dbReference type="Pfam" id="PF10728">
    <property type="entry name" value="DUF2520"/>
    <property type="match status" value="1"/>
</dbReference>
<evidence type="ECO:0000259" key="1">
    <source>
        <dbReference type="Pfam" id="PF03807"/>
    </source>
</evidence>
<dbReference type="PANTHER" id="PTHR40459:SF1">
    <property type="entry name" value="CONSERVED HYPOTHETICAL ALANINE AND LEUCINE RICH PROTEIN"/>
    <property type="match status" value="1"/>
</dbReference>
<organism evidence="3 4">
    <name type="scientific">Hydrotalea sandarakina</name>
    <dbReference type="NCBI Taxonomy" id="1004304"/>
    <lineage>
        <taxon>Bacteria</taxon>
        <taxon>Pseudomonadati</taxon>
        <taxon>Bacteroidota</taxon>
        <taxon>Chitinophagia</taxon>
        <taxon>Chitinophagales</taxon>
        <taxon>Chitinophagaceae</taxon>
        <taxon>Hydrotalea</taxon>
    </lineage>
</organism>
<keyword evidence="4" id="KW-1185">Reference proteome</keyword>
<dbReference type="InterPro" id="IPR018931">
    <property type="entry name" value="DUF2520"/>
</dbReference>
<dbReference type="AlphaFoldDB" id="A0A2W7SRD2"/>
<dbReference type="InterPro" id="IPR036291">
    <property type="entry name" value="NAD(P)-bd_dom_sf"/>
</dbReference>
<accession>A0A2W7SRD2</accession>
<dbReference type="Gene3D" id="3.40.50.720">
    <property type="entry name" value="NAD(P)-binding Rossmann-like Domain"/>
    <property type="match status" value="1"/>
</dbReference>
<dbReference type="Pfam" id="PF03807">
    <property type="entry name" value="F420_oxidored"/>
    <property type="match status" value="1"/>
</dbReference>
<feature type="domain" description="DUF2520" evidence="2">
    <location>
        <begin position="124"/>
        <end position="248"/>
    </location>
</feature>
<feature type="domain" description="Pyrroline-5-carboxylate reductase catalytic N-terminal" evidence="1">
    <location>
        <begin position="2"/>
        <end position="87"/>
    </location>
</feature>
<dbReference type="RefSeq" id="WP_111293070.1">
    <property type="nucleotide sequence ID" value="NZ_QKZV01000001.1"/>
</dbReference>
<dbReference type="SUPFAM" id="SSF51735">
    <property type="entry name" value="NAD(P)-binding Rossmann-fold domains"/>
    <property type="match status" value="1"/>
</dbReference>
<evidence type="ECO:0000313" key="3">
    <source>
        <dbReference type="EMBL" id="PZX65585.1"/>
    </source>
</evidence>
<evidence type="ECO:0000259" key="2">
    <source>
        <dbReference type="Pfam" id="PF10728"/>
    </source>
</evidence>
<reference evidence="3 4" key="1">
    <citation type="submission" date="2018-06" db="EMBL/GenBank/DDBJ databases">
        <title>Genomic Encyclopedia of Archaeal and Bacterial Type Strains, Phase II (KMG-II): from individual species to whole genera.</title>
        <authorList>
            <person name="Goeker M."/>
        </authorList>
    </citation>
    <scope>NUCLEOTIDE SEQUENCE [LARGE SCALE GENOMIC DNA]</scope>
    <source>
        <strain evidence="3 4">DSM 23241</strain>
    </source>
</reference>